<evidence type="ECO:0000313" key="16">
    <source>
        <dbReference type="EMBL" id="VDN60367.1"/>
    </source>
</evidence>
<evidence type="ECO:0000256" key="4">
    <source>
        <dbReference type="ARBA" id="ARBA00032305"/>
    </source>
</evidence>
<evidence type="ECO:0000256" key="3">
    <source>
        <dbReference type="ARBA" id="ARBA00022723"/>
    </source>
</evidence>
<evidence type="ECO:0000256" key="12">
    <source>
        <dbReference type="ARBA" id="ARBA00047963"/>
    </source>
</evidence>
<comment type="similarity">
    <text evidence="1">Belongs to the FAH family.</text>
</comment>
<dbReference type="GO" id="GO:0050163">
    <property type="term" value="F:oxaloacetate tautomerase activity"/>
    <property type="evidence" value="ECO:0007669"/>
    <property type="project" value="UniProtKB-EC"/>
</dbReference>
<gene>
    <name evidence="16" type="ORF">DME_LOCUS10340</name>
</gene>
<comment type="catalytic activity">
    <reaction evidence="12">
        <text>3-fumarylpyruvate + H2O = fumarate + pyruvate + H(+)</text>
        <dbReference type="Rhea" id="RHEA:26168"/>
        <dbReference type="ChEBI" id="CHEBI:15361"/>
        <dbReference type="ChEBI" id="CHEBI:15377"/>
        <dbReference type="ChEBI" id="CHEBI:15378"/>
        <dbReference type="ChEBI" id="CHEBI:16854"/>
        <dbReference type="ChEBI" id="CHEBI:29806"/>
    </reaction>
</comment>
<dbReference type="GO" id="GO:0008948">
    <property type="term" value="F:oxaloacetate decarboxylase activity"/>
    <property type="evidence" value="ECO:0007669"/>
    <property type="project" value="UniProtKB-EC"/>
</dbReference>
<evidence type="ECO:0000256" key="7">
    <source>
        <dbReference type="ARBA" id="ARBA00044830"/>
    </source>
</evidence>
<dbReference type="WBParaSite" id="DME_0000832301-mRNA-1">
    <property type="protein sequence ID" value="DME_0000832301-mRNA-1"/>
    <property type="gene ID" value="DME_0000832301"/>
</dbReference>
<feature type="domain" description="Fumarylacetoacetase-like C-terminal" evidence="15">
    <location>
        <begin position="14"/>
        <end position="210"/>
    </location>
</feature>
<keyword evidence="18" id="KW-1185">Reference proteome</keyword>
<dbReference type="AlphaFoldDB" id="A0A0N4UKP7"/>
<dbReference type="Proteomes" id="UP000038040">
    <property type="component" value="Unplaced"/>
</dbReference>
<evidence type="ECO:0000256" key="8">
    <source>
        <dbReference type="ARBA" id="ARBA00044911"/>
    </source>
</evidence>
<evidence type="ECO:0000256" key="1">
    <source>
        <dbReference type="ARBA" id="ARBA00010211"/>
    </source>
</evidence>
<name>A0A0N4UKP7_DRAME</name>
<evidence type="ECO:0000256" key="11">
    <source>
        <dbReference type="ARBA" id="ARBA00047858"/>
    </source>
</evidence>
<sequence length="215" mass="24176">MANSLKNFWQIGKKIVCVGRNYKDHALELGNVVPRKPIFFLKSTNSYVIEDQPILIPPGCVNLHQEVELGVVIGKLAKNVKSVDAFDYIGGYTVALDMTARDLQDEFKKAGNPWFIAKSFDTSCPITKFIDVKEIIDPHQEELFCKVNGKEQQRCKTDKMIFNIPFLLEYLTQYVTLQTGDLLLTGTPAGVTQVNSGDILEFGLEGKLRAKYKVL</sequence>
<evidence type="ECO:0000256" key="10">
    <source>
        <dbReference type="ARBA" id="ARBA00044980"/>
    </source>
</evidence>
<reference evidence="16 18" key="2">
    <citation type="submission" date="2018-11" db="EMBL/GenBank/DDBJ databases">
        <authorList>
            <consortium name="Pathogen Informatics"/>
        </authorList>
    </citation>
    <scope>NUCLEOTIDE SEQUENCE [LARGE SCALE GENOMIC DNA]</scope>
</reference>
<dbReference type="EC" id="5.3.2.2" evidence="9"/>
<dbReference type="SUPFAM" id="SSF56529">
    <property type="entry name" value="FAH"/>
    <property type="match status" value="1"/>
</dbReference>
<keyword evidence="3" id="KW-0479">Metal-binding</keyword>
<evidence type="ECO:0000256" key="2">
    <source>
        <dbReference type="ARBA" id="ARBA00012947"/>
    </source>
</evidence>
<evidence type="ECO:0000256" key="14">
    <source>
        <dbReference type="ARBA" id="ARBA00048846"/>
    </source>
</evidence>
<evidence type="ECO:0000256" key="5">
    <source>
        <dbReference type="ARBA" id="ARBA00039040"/>
    </source>
</evidence>
<comment type="catalytic activity">
    <reaction evidence="13">
        <text>oxaloacetate + H(+) = pyruvate + CO2</text>
        <dbReference type="Rhea" id="RHEA:15641"/>
        <dbReference type="ChEBI" id="CHEBI:15361"/>
        <dbReference type="ChEBI" id="CHEBI:15378"/>
        <dbReference type="ChEBI" id="CHEBI:16452"/>
        <dbReference type="ChEBI" id="CHEBI:16526"/>
        <dbReference type="EC" id="4.1.1.112"/>
    </reaction>
</comment>
<dbReference type="GO" id="GO:0047621">
    <property type="term" value="F:acylpyruvate hydrolase activity"/>
    <property type="evidence" value="ECO:0007669"/>
    <property type="project" value="UniProtKB-EC"/>
</dbReference>
<reference evidence="19" key="1">
    <citation type="submission" date="2017-02" db="UniProtKB">
        <authorList>
            <consortium name="WormBaseParasite"/>
        </authorList>
    </citation>
    <scope>IDENTIFICATION</scope>
</reference>
<proteinExistence type="inferred from homology"/>
<evidence type="ECO:0000256" key="13">
    <source>
        <dbReference type="ARBA" id="ARBA00047973"/>
    </source>
</evidence>
<comment type="catalytic activity">
    <reaction evidence="14">
        <text>acetylpyruvate + H2O = acetate + pyruvate + H(+)</text>
        <dbReference type="Rhea" id="RHEA:16097"/>
        <dbReference type="ChEBI" id="CHEBI:15360"/>
        <dbReference type="ChEBI" id="CHEBI:15361"/>
        <dbReference type="ChEBI" id="CHEBI:15377"/>
        <dbReference type="ChEBI" id="CHEBI:15378"/>
        <dbReference type="ChEBI" id="CHEBI:30089"/>
    </reaction>
</comment>
<dbReference type="EC" id="4.1.1.112" evidence="2"/>
<dbReference type="GO" id="GO:0005739">
    <property type="term" value="C:mitochondrion"/>
    <property type="evidence" value="ECO:0007669"/>
    <property type="project" value="TreeGrafter"/>
</dbReference>
<dbReference type="InterPro" id="IPR011234">
    <property type="entry name" value="Fumarylacetoacetase-like_C"/>
</dbReference>
<protein>
    <recommendedName>
        <fullName evidence="10">Oxaloacetate tautomerase FAHD1, mitochondrial</fullName>
        <ecNumber evidence="5">3.7.1.5</ecNumber>
        <ecNumber evidence="2">4.1.1.112</ecNumber>
        <ecNumber evidence="9">5.3.2.2</ecNumber>
    </recommendedName>
    <alternativeName>
        <fullName evidence="7">Acylpyruvase FAHD1</fullName>
    </alternativeName>
    <alternativeName>
        <fullName evidence="6">Fumarylacetoacetate hydrolase domain-containing protein 1</fullName>
    </alternativeName>
    <alternativeName>
        <fullName evidence="4">Oxaloacetate decarboxylase</fullName>
    </alternativeName>
</protein>
<dbReference type="GO" id="GO:0046872">
    <property type="term" value="F:metal ion binding"/>
    <property type="evidence" value="ECO:0007669"/>
    <property type="project" value="UniProtKB-KW"/>
</dbReference>
<evidence type="ECO:0000259" key="15">
    <source>
        <dbReference type="Pfam" id="PF01557"/>
    </source>
</evidence>
<evidence type="ECO:0000313" key="18">
    <source>
        <dbReference type="Proteomes" id="UP000274756"/>
    </source>
</evidence>
<dbReference type="EMBL" id="UYYG01001212">
    <property type="protein sequence ID" value="VDN60367.1"/>
    <property type="molecule type" value="Genomic_DNA"/>
</dbReference>
<evidence type="ECO:0000313" key="19">
    <source>
        <dbReference type="WBParaSite" id="DME_0000832301-mRNA-1"/>
    </source>
</evidence>
<accession>A0A0N4UKP7</accession>
<dbReference type="GO" id="GO:0018773">
    <property type="term" value="F:acetylpyruvate hydrolase activity"/>
    <property type="evidence" value="ECO:0007669"/>
    <property type="project" value="TreeGrafter"/>
</dbReference>
<evidence type="ECO:0000256" key="6">
    <source>
        <dbReference type="ARBA" id="ARBA00042340"/>
    </source>
</evidence>
<evidence type="ECO:0000256" key="9">
    <source>
        <dbReference type="ARBA" id="ARBA00044973"/>
    </source>
</evidence>
<comment type="catalytic activity">
    <reaction evidence="11">
        <text>a 3-acylpyruvate + H2O = a carboxylate + pyruvate + H(+)</text>
        <dbReference type="Rhea" id="RHEA:19009"/>
        <dbReference type="ChEBI" id="CHEBI:15361"/>
        <dbReference type="ChEBI" id="CHEBI:15377"/>
        <dbReference type="ChEBI" id="CHEBI:15378"/>
        <dbReference type="ChEBI" id="CHEBI:29067"/>
        <dbReference type="ChEBI" id="CHEBI:57278"/>
        <dbReference type="EC" id="3.7.1.5"/>
    </reaction>
</comment>
<dbReference type="PANTHER" id="PTHR11820">
    <property type="entry name" value="ACYLPYRUVASE"/>
    <property type="match status" value="1"/>
</dbReference>
<dbReference type="PANTHER" id="PTHR11820:SF7">
    <property type="entry name" value="ACYLPYRUVASE FAHD1, MITOCHONDRIAL"/>
    <property type="match status" value="1"/>
</dbReference>
<dbReference type="STRING" id="318479.A0A0N4UKP7"/>
<dbReference type="GO" id="GO:0019752">
    <property type="term" value="P:carboxylic acid metabolic process"/>
    <property type="evidence" value="ECO:0007669"/>
    <property type="project" value="UniProtKB-ARBA"/>
</dbReference>
<dbReference type="OrthoDB" id="411064at2759"/>
<dbReference type="InterPro" id="IPR036663">
    <property type="entry name" value="Fumarylacetoacetase_C_sf"/>
</dbReference>
<dbReference type="FunFam" id="3.90.850.10:FF:000003">
    <property type="entry name" value="Fumarylacetoacetate hydrolase domain-containing 1"/>
    <property type="match status" value="1"/>
</dbReference>
<dbReference type="Gene3D" id="3.90.850.10">
    <property type="entry name" value="Fumarylacetoacetase-like, C-terminal domain"/>
    <property type="match status" value="1"/>
</dbReference>
<dbReference type="EC" id="3.7.1.5" evidence="5"/>
<evidence type="ECO:0000313" key="17">
    <source>
        <dbReference type="Proteomes" id="UP000038040"/>
    </source>
</evidence>
<dbReference type="Proteomes" id="UP000274756">
    <property type="component" value="Unassembled WGS sequence"/>
</dbReference>
<organism evidence="17 19">
    <name type="scientific">Dracunculus medinensis</name>
    <name type="common">Guinea worm</name>
    <dbReference type="NCBI Taxonomy" id="318479"/>
    <lineage>
        <taxon>Eukaryota</taxon>
        <taxon>Metazoa</taxon>
        <taxon>Ecdysozoa</taxon>
        <taxon>Nematoda</taxon>
        <taxon>Chromadorea</taxon>
        <taxon>Rhabditida</taxon>
        <taxon>Spirurina</taxon>
        <taxon>Dracunculoidea</taxon>
        <taxon>Dracunculidae</taxon>
        <taxon>Dracunculus</taxon>
    </lineage>
</organism>
<dbReference type="Pfam" id="PF01557">
    <property type="entry name" value="FAA_hydrolase"/>
    <property type="match status" value="1"/>
</dbReference>
<comment type="catalytic activity">
    <reaction evidence="8">
        <text>oxaloacetate = enol-oxaloacetate</text>
        <dbReference type="Rhea" id="RHEA:16021"/>
        <dbReference type="ChEBI" id="CHEBI:16452"/>
        <dbReference type="ChEBI" id="CHEBI:17479"/>
        <dbReference type="EC" id="5.3.2.2"/>
    </reaction>
    <physiologicalReaction direction="right-to-left" evidence="8">
        <dbReference type="Rhea" id="RHEA:16023"/>
    </physiologicalReaction>
</comment>